<dbReference type="InterPro" id="IPR000412">
    <property type="entry name" value="ABC_2_transport"/>
</dbReference>
<feature type="transmembrane region" description="Helical" evidence="6">
    <location>
        <begin position="150"/>
        <end position="168"/>
    </location>
</feature>
<dbReference type="OrthoDB" id="3486889at2"/>
<reference evidence="9 10" key="1">
    <citation type="submission" date="2017-06" db="EMBL/GenBank/DDBJ databases">
        <authorList>
            <person name="Kim H.J."/>
            <person name="Triplett B.A."/>
        </authorList>
    </citation>
    <scope>NUCLEOTIDE SEQUENCE [LARGE SCALE GENOMIC DNA]</scope>
    <source>
        <strain evidence="9 10">DSM 45207</strain>
    </source>
</reference>
<dbReference type="AlphaFoldDB" id="A0A238VHB4"/>
<evidence type="ECO:0000256" key="1">
    <source>
        <dbReference type="ARBA" id="ARBA00004141"/>
    </source>
</evidence>
<keyword evidence="6" id="KW-0813">Transport</keyword>
<comment type="subcellular location">
    <subcellularLocation>
        <location evidence="6">Cell membrane</location>
        <topology evidence="6">Multi-pass membrane protein</topology>
    </subcellularLocation>
    <subcellularLocation>
        <location evidence="1">Membrane</location>
        <topology evidence="1">Multi-pass membrane protein</topology>
    </subcellularLocation>
</comment>
<dbReference type="PROSITE" id="PS51012">
    <property type="entry name" value="ABC_TM2"/>
    <property type="match status" value="1"/>
</dbReference>
<dbReference type="GO" id="GO:0140359">
    <property type="term" value="F:ABC-type transporter activity"/>
    <property type="evidence" value="ECO:0007669"/>
    <property type="project" value="InterPro"/>
</dbReference>
<dbReference type="InterPro" id="IPR051784">
    <property type="entry name" value="Nod_factor_ABC_transporter"/>
</dbReference>
<feature type="transmembrane region" description="Helical" evidence="6">
    <location>
        <begin position="211"/>
        <end position="230"/>
    </location>
</feature>
<feature type="transmembrane region" description="Helical" evidence="6">
    <location>
        <begin position="174"/>
        <end position="199"/>
    </location>
</feature>
<evidence type="ECO:0000256" key="3">
    <source>
        <dbReference type="ARBA" id="ARBA00022989"/>
    </source>
</evidence>
<dbReference type="PANTHER" id="PTHR43229">
    <property type="entry name" value="NODULATION PROTEIN J"/>
    <property type="match status" value="1"/>
</dbReference>
<keyword evidence="3 6" id="KW-1133">Transmembrane helix</keyword>
<keyword evidence="2 6" id="KW-0812">Transmembrane</keyword>
<keyword evidence="4 6" id="KW-0472">Membrane</keyword>
<dbReference type="Proteomes" id="UP000198348">
    <property type="component" value="Unassembled WGS sequence"/>
</dbReference>
<keyword evidence="10" id="KW-1185">Reference proteome</keyword>
<dbReference type="EMBL" id="FZNW01000002">
    <property type="protein sequence ID" value="SNR33073.1"/>
    <property type="molecule type" value="Genomic_DNA"/>
</dbReference>
<dbReference type="InterPro" id="IPR047817">
    <property type="entry name" value="ABC2_TM_bact-type"/>
</dbReference>
<evidence type="ECO:0000313" key="10">
    <source>
        <dbReference type="Proteomes" id="UP000198348"/>
    </source>
</evidence>
<dbReference type="PIRSF" id="PIRSF006648">
    <property type="entry name" value="DrrB"/>
    <property type="match status" value="1"/>
</dbReference>
<dbReference type="GO" id="GO:0046677">
    <property type="term" value="P:response to antibiotic"/>
    <property type="evidence" value="ECO:0007669"/>
    <property type="project" value="UniProtKB-KW"/>
</dbReference>
<dbReference type="InterPro" id="IPR013525">
    <property type="entry name" value="ABC2_TM"/>
</dbReference>
<evidence type="ECO:0000256" key="7">
    <source>
        <dbReference type="SAM" id="MobiDB-lite"/>
    </source>
</evidence>
<feature type="compositionally biased region" description="Low complexity" evidence="7">
    <location>
        <begin position="13"/>
        <end position="28"/>
    </location>
</feature>
<accession>A0A238VHB4</accession>
<dbReference type="PANTHER" id="PTHR43229:SF2">
    <property type="entry name" value="NODULATION PROTEIN J"/>
    <property type="match status" value="1"/>
</dbReference>
<feature type="transmembrane region" description="Helical" evidence="6">
    <location>
        <begin position="61"/>
        <end position="83"/>
    </location>
</feature>
<keyword evidence="5" id="KW-0046">Antibiotic resistance</keyword>
<evidence type="ECO:0000313" key="9">
    <source>
        <dbReference type="EMBL" id="SNR33073.1"/>
    </source>
</evidence>
<comment type="similarity">
    <text evidence="6">Belongs to the ABC-2 integral membrane protein family.</text>
</comment>
<protein>
    <recommendedName>
        <fullName evidence="6">Transport permease protein</fullName>
    </recommendedName>
</protein>
<feature type="domain" description="ABC transmembrane type-2" evidence="8">
    <location>
        <begin position="60"/>
        <end position="291"/>
    </location>
</feature>
<feature type="transmembrane region" description="Helical" evidence="6">
    <location>
        <begin position="266"/>
        <end position="288"/>
    </location>
</feature>
<evidence type="ECO:0000256" key="4">
    <source>
        <dbReference type="ARBA" id="ARBA00023136"/>
    </source>
</evidence>
<feature type="region of interest" description="Disordered" evidence="7">
    <location>
        <begin position="1"/>
        <end position="34"/>
    </location>
</feature>
<organism evidence="9 10">
    <name type="scientific">Haloechinothrix alba</name>
    <dbReference type="NCBI Taxonomy" id="664784"/>
    <lineage>
        <taxon>Bacteria</taxon>
        <taxon>Bacillati</taxon>
        <taxon>Actinomycetota</taxon>
        <taxon>Actinomycetes</taxon>
        <taxon>Pseudonocardiales</taxon>
        <taxon>Pseudonocardiaceae</taxon>
        <taxon>Haloechinothrix</taxon>
    </lineage>
</organism>
<dbReference type="RefSeq" id="WP_089299821.1">
    <property type="nucleotide sequence ID" value="NZ_FZNW01000002.1"/>
</dbReference>
<sequence length="292" mass="31213">MSRHAAPVRGPRPDITTSPTTPIRRSPPAAHREHWGVSGFGTQLWVLALRSIRTAFGHYRLIFLGILQPVVIMLLFSQAFAGVSELPGVASYGSYINYLLPATLVTIAVITAMSSGAALMFEITSGFVGRLRTMPISLFAVLLARSISDTLRLVVQLAAAMVVAVLVLDFRSTSWVASVAACALTAAVGWGMSWVFIAIATWRPSQEVMQAASFVVIFPLMFTTSAYMPVESMPGWMEAVATVNPLTYAIDAVRALTVGDPYGTDLAAALALLCCAALIGILTAAHGIRRTR</sequence>
<evidence type="ECO:0000256" key="2">
    <source>
        <dbReference type="ARBA" id="ARBA00022692"/>
    </source>
</evidence>
<dbReference type="Pfam" id="PF01061">
    <property type="entry name" value="ABC2_membrane"/>
    <property type="match status" value="1"/>
</dbReference>
<proteinExistence type="inferred from homology"/>
<feature type="transmembrane region" description="Helical" evidence="6">
    <location>
        <begin position="103"/>
        <end position="129"/>
    </location>
</feature>
<name>A0A238VHB4_9PSEU</name>
<dbReference type="GO" id="GO:0043190">
    <property type="term" value="C:ATP-binding cassette (ABC) transporter complex"/>
    <property type="evidence" value="ECO:0007669"/>
    <property type="project" value="InterPro"/>
</dbReference>
<evidence type="ECO:0000256" key="6">
    <source>
        <dbReference type="RuleBase" id="RU361157"/>
    </source>
</evidence>
<gene>
    <name evidence="9" type="ORF">SAMN06265360_102190</name>
</gene>
<keyword evidence="6" id="KW-1003">Cell membrane</keyword>
<evidence type="ECO:0000259" key="8">
    <source>
        <dbReference type="PROSITE" id="PS51012"/>
    </source>
</evidence>
<evidence type="ECO:0000256" key="5">
    <source>
        <dbReference type="ARBA" id="ARBA00023251"/>
    </source>
</evidence>